<organism evidence="1 2">
    <name type="scientific">Candidatus Electrothrix aarhusensis</name>
    <dbReference type="NCBI Taxonomy" id="1859131"/>
    <lineage>
        <taxon>Bacteria</taxon>
        <taxon>Pseudomonadati</taxon>
        <taxon>Thermodesulfobacteriota</taxon>
        <taxon>Desulfobulbia</taxon>
        <taxon>Desulfobulbales</taxon>
        <taxon>Desulfobulbaceae</taxon>
        <taxon>Candidatus Electrothrix</taxon>
    </lineage>
</organism>
<dbReference type="EMBL" id="MTKO01000104">
    <property type="protein sequence ID" value="RWX43977.1"/>
    <property type="molecule type" value="Genomic_DNA"/>
</dbReference>
<sequence>MGPYSHIILASELEKYIKPDNTREFYWGTIAPDTRYLMKGMSRDQTHISPDEILDYLHRHPQLKSFLQGYLVHCLADQLEMPELMQRKFPLSWQKDKLSSWQCTVILELFNVLRTRPPEKIISEKFNVVLEDIGISEEQAIKFAKEMNQYLTSPSVISLFSMYQRIGLANNGRIEKYHITFQRFQKNWLRKNMILLGLHVRKINNEIASLVKSNLPKEVF</sequence>
<gene>
    <name evidence="1" type="ORF">H206_02640</name>
</gene>
<name>A0A444IT20_9BACT</name>
<dbReference type="AlphaFoldDB" id="A0A444IT20"/>
<protein>
    <recommendedName>
        <fullName evidence="3">Zinc dependent phospholipase C</fullName>
    </recommendedName>
</protein>
<evidence type="ECO:0000313" key="1">
    <source>
        <dbReference type="EMBL" id="RWX43977.1"/>
    </source>
</evidence>
<dbReference type="Proteomes" id="UP000287853">
    <property type="component" value="Unassembled WGS sequence"/>
</dbReference>
<accession>A0A444IT20</accession>
<comment type="caution">
    <text evidence="1">The sequence shown here is derived from an EMBL/GenBank/DDBJ whole genome shotgun (WGS) entry which is preliminary data.</text>
</comment>
<proteinExistence type="predicted"/>
<reference evidence="1 2" key="1">
    <citation type="submission" date="2017-01" db="EMBL/GenBank/DDBJ databases">
        <title>The cable genome- insights into the physiology and evolution of filamentous bacteria capable of sulfide oxidation via long distance electron transfer.</title>
        <authorList>
            <person name="Schreiber L."/>
            <person name="Bjerg J.T."/>
            <person name="Boggild A."/>
            <person name="Van De Vossenberg J."/>
            <person name="Meysman F."/>
            <person name="Nielsen L.P."/>
            <person name="Schramm A."/>
            <person name="Kjeldsen K.U."/>
        </authorList>
    </citation>
    <scope>NUCLEOTIDE SEQUENCE [LARGE SCALE GENOMIC DNA]</scope>
    <source>
        <strain evidence="1">MCF</strain>
    </source>
</reference>
<evidence type="ECO:0000313" key="2">
    <source>
        <dbReference type="Proteomes" id="UP000287853"/>
    </source>
</evidence>
<keyword evidence="2" id="KW-1185">Reference proteome</keyword>
<evidence type="ECO:0008006" key="3">
    <source>
        <dbReference type="Google" id="ProtNLM"/>
    </source>
</evidence>